<dbReference type="Proteomes" id="UP000005667">
    <property type="component" value="Chromosome"/>
</dbReference>
<organism evidence="2 3">
    <name type="scientific">Azospirillum lipoferum (strain 4B)</name>
    <dbReference type="NCBI Taxonomy" id="862719"/>
    <lineage>
        <taxon>Bacteria</taxon>
        <taxon>Pseudomonadati</taxon>
        <taxon>Pseudomonadota</taxon>
        <taxon>Alphaproteobacteria</taxon>
        <taxon>Rhodospirillales</taxon>
        <taxon>Azospirillaceae</taxon>
        <taxon>Azospirillum</taxon>
    </lineage>
</organism>
<protein>
    <submittedName>
        <fullName evidence="2">Uncharacterized protein</fullName>
    </submittedName>
</protein>
<reference evidence="3" key="1">
    <citation type="journal article" date="2011" name="PLoS Genet.">
        <title>Azospirillum genomes reveal transition of bacteria from aquatic to terrestrial environments.</title>
        <authorList>
            <person name="Wisniewski-Dye F."/>
            <person name="Borziak K."/>
            <person name="Khalsa-Moyers G."/>
            <person name="Alexandre G."/>
            <person name="Sukharnikov L.O."/>
            <person name="Wuichet K."/>
            <person name="Hurst G.B."/>
            <person name="McDonald W.H."/>
            <person name="Robertson J.S."/>
            <person name="Barbe V."/>
            <person name="Calteau A."/>
            <person name="Rouy Z."/>
            <person name="Mangenot S."/>
            <person name="Prigent-Combaret C."/>
            <person name="Normand P."/>
            <person name="Boyer M."/>
            <person name="Siguier P."/>
            <person name="Dessaux Y."/>
            <person name="Elmerich C."/>
            <person name="Condemine G."/>
            <person name="Krishnen G."/>
            <person name="Kennedy I."/>
            <person name="Paterson A.H."/>
            <person name="Gonzalez V."/>
            <person name="Mavingui P."/>
            <person name="Zhulin I.B."/>
        </authorList>
    </citation>
    <scope>NUCLEOTIDE SEQUENCE [LARGE SCALE GENOMIC DNA]</scope>
    <source>
        <strain evidence="3">4B</strain>
    </source>
</reference>
<accession>G7Z9N3</accession>
<dbReference type="STRING" id="862719.AZOLI_2448"/>
<feature type="region of interest" description="Disordered" evidence="1">
    <location>
        <begin position="1"/>
        <end position="56"/>
    </location>
</feature>
<name>G7Z9N3_AZOL4</name>
<keyword evidence="3" id="KW-1185">Reference proteome</keyword>
<gene>
    <name evidence="2" type="ordered locus">AZOLI_2448</name>
</gene>
<sequence length="56" mass="5934">MRQGWTCRTQGQWRTPPIASFGRAEDPRRMTGGASAGRIGAGGGQTADGGLPRRHP</sequence>
<feature type="compositionally biased region" description="Polar residues" evidence="1">
    <location>
        <begin position="1"/>
        <end position="13"/>
    </location>
</feature>
<dbReference type="KEGG" id="ali:AZOLI_2448"/>
<evidence type="ECO:0000313" key="3">
    <source>
        <dbReference type="Proteomes" id="UP000005667"/>
    </source>
</evidence>
<evidence type="ECO:0000256" key="1">
    <source>
        <dbReference type="SAM" id="MobiDB-lite"/>
    </source>
</evidence>
<proteinExistence type="predicted"/>
<dbReference type="HOGENOM" id="CLU_3004127_0_0_5"/>
<dbReference type="EMBL" id="FQ311868">
    <property type="protein sequence ID" value="CBS87654.1"/>
    <property type="molecule type" value="Genomic_DNA"/>
</dbReference>
<evidence type="ECO:0000313" key="2">
    <source>
        <dbReference type="EMBL" id="CBS87654.1"/>
    </source>
</evidence>
<dbReference type="AlphaFoldDB" id="G7Z9N3"/>